<dbReference type="PIRSF" id="PIRSF000105">
    <property type="entry name" value="HCDH"/>
    <property type="match status" value="1"/>
</dbReference>
<dbReference type="InterPro" id="IPR006176">
    <property type="entry name" value="3-OHacyl-CoA_DH_NAD-bd"/>
</dbReference>
<comment type="caution">
    <text evidence="12">The sequence shown here is derived from an EMBL/GenBank/DDBJ whole genome shotgun (WGS) entry which is preliminary data.</text>
</comment>
<keyword evidence="4" id="KW-0963">Cytoplasm</keyword>
<keyword evidence="13" id="KW-1185">Reference proteome</keyword>
<dbReference type="SUPFAM" id="SSF51735">
    <property type="entry name" value="NAD(P)-binding Rossmann-fold domains"/>
    <property type="match status" value="1"/>
</dbReference>
<comment type="similarity">
    <text evidence="2">Belongs to the 3-hydroxyacyl-CoA dehydrogenase family.</text>
</comment>
<dbReference type="InterPro" id="IPR022694">
    <property type="entry name" value="3-OHacyl-CoA_DH"/>
</dbReference>
<keyword evidence="7" id="KW-0520">NAD</keyword>
<dbReference type="InterPro" id="IPR006108">
    <property type="entry name" value="3HC_DH_C"/>
</dbReference>
<dbReference type="SUPFAM" id="SSF48179">
    <property type="entry name" value="6-phosphogluconate dehydrogenase C-terminal domain-like"/>
    <property type="match status" value="1"/>
</dbReference>
<protein>
    <recommendedName>
        <fullName evidence="9">L-gulonate 3-dehydrogenase</fullName>
        <ecNumber evidence="8">1.1.1.45</ecNumber>
    </recommendedName>
    <alternativeName>
        <fullName evidence="9">L-gulonate 3-dehydrogenase</fullName>
    </alternativeName>
</protein>
<dbReference type="PANTHER" id="PTHR48075:SF1">
    <property type="entry name" value="LAMBDA-CRYSTALLIN HOMOLOG"/>
    <property type="match status" value="1"/>
</dbReference>
<dbReference type="EMBL" id="CALNXI010001504">
    <property type="protein sequence ID" value="CAH3170885.1"/>
    <property type="molecule type" value="Genomic_DNA"/>
</dbReference>
<comment type="subcellular location">
    <subcellularLocation>
        <location evidence="1">Cytoplasm</location>
    </subcellularLocation>
</comment>
<evidence type="ECO:0000256" key="7">
    <source>
        <dbReference type="ARBA" id="ARBA00023027"/>
    </source>
</evidence>
<sequence>MASLPSNKGKVAIIGSGLIGRCWSVLFSSAGYNVALYDTVASQLSTALTSIEAQLCDMESKGLMRVDGMTAQKALQLVSSFDDLQKAVDGALYVQECTPENVDLKKKVFANLDSFVTSDKTILASSTSCLVPSKFTESLTHRKQCIVAHPVITVSFIPGGGGDLVKSCVSTCYPEPSKLTRNGYILRDLLSQYNPQKNPNYGINPPYYVPLVEIVPAPWTDSDVVDRTVALMKEIGQAPVVTKKEVNGFIFNRLQYAIIMEAWRLVEDGVCSPEDVETTITEGLGLRYSLIGPFETMQLNANGIRDYCERYGANIKHVCEEQGGPRSLSGETLDKLEKELNQTMPLEQLNERRSLRDKRLAALAIHRQHEDKENES</sequence>
<proteinExistence type="inferred from homology"/>
<dbReference type="Gene3D" id="3.40.50.720">
    <property type="entry name" value="NAD(P)-binding Rossmann-like Domain"/>
    <property type="match status" value="2"/>
</dbReference>
<reference evidence="12 13" key="1">
    <citation type="submission" date="2022-05" db="EMBL/GenBank/DDBJ databases">
        <authorList>
            <consortium name="Genoscope - CEA"/>
            <person name="William W."/>
        </authorList>
    </citation>
    <scope>NUCLEOTIDE SEQUENCE [LARGE SCALE GENOMIC DNA]</scope>
</reference>
<feature type="domain" description="3-hydroxyacyl-CoA dehydrogenase C-terminal" evidence="10">
    <location>
        <begin position="248"/>
        <end position="301"/>
    </location>
</feature>
<gene>
    <name evidence="12" type="ORF">PEVE_00007595</name>
</gene>
<dbReference type="EC" id="1.1.1.45" evidence="8"/>
<accession>A0ABN8R0F3</accession>
<evidence type="ECO:0000256" key="2">
    <source>
        <dbReference type="ARBA" id="ARBA00009463"/>
    </source>
</evidence>
<evidence type="ECO:0000256" key="1">
    <source>
        <dbReference type="ARBA" id="ARBA00004496"/>
    </source>
</evidence>
<comment type="subunit">
    <text evidence="3">Homodimer.</text>
</comment>
<dbReference type="Pfam" id="PF00725">
    <property type="entry name" value="3HCDH"/>
    <property type="match status" value="1"/>
</dbReference>
<evidence type="ECO:0000256" key="5">
    <source>
        <dbReference type="ARBA" id="ARBA00022553"/>
    </source>
</evidence>
<feature type="domain" description="3-hydroxyacyl-CoA dehydrogenase NAD binding" evidence="11">
    <location>
        <begin position="10"/>
        <end position="153"/>
    </location>
</feature>
<dbReference type="InterPro" id="IPR036291">
    <property type="entry name" value="NAD(P)-bd_dom_sf"/>
</dbReference>
<organism evidence="12 13">
    <name type="scientific">Porites evermanni</name>
    <dbReference type="NCBI Taxonomy" id="104178"/>
    <lineage>
        <taxon>Eukaryota</taxon>
        <taxon>Metazoa</taxon>
        <taxon>Cnidaria</taxon>
        <taxon>Anthozoa</taxon>
        <taxon>Hexacorallia</taxon>
        <taxon>Scleractinia</taxon>
        <taxon>Fungiina</taxon>
        <taxon>Poritidae</taxon>
        <taxon>Porites</taxon>
    </lineage>
</organism>
<evidence type="ECO:0000256" key="8">
    <source>
        <dbReference type="ARBA" id="ARBA00038962"/>
    </source>
</evidence>
<dbReference type="PANTHER" id="PTHR48075">
    <property type="entry name" value="3-HYDROXYACYL-COA DEHYDROGENASE FAMILY PROTEIN"/>
    <property type="match status" value="1"/>
</dbReference>
<evidence type="ECO:0000259" key="11">
    <source>
        <dbReference type="Pfam" id="PF02737"/>
    </source>
</evidence>
<evidence type="ECO:0000256" key="9">
    <source>
        <dbReference type="ARBA" id="ARBA00042709"/>
    </source>
</evidence>
<evidence type="ECO:0000256" key="3">
    <source>
        <dbReference type="ARBA" id="ARBA00011738"/>
    </source>
</evidence>
<keyword evidence="6" id="KW-0560">Oxidoreductase</keyword>
<keyword evidence="5" id="KW-0597">Phosphoprotein</keyword>
<dbReference type="InterPro" id="IPR008927">
    <property type="entry name" value="6-PGluconate_DH-like_C_sf"/>
</dbReference>
<dbReference type="InterPro" id="IPR013328">
    <property type="entry name" value="6PGD_dom2"/>
</dbReference>
<evidence type="ECO:0000256" key="4">
    <source>
        <dbReference type="ARBA" id="ARBA00022490"/>
    </source>
</evidence>
<evidence type="ECO:0000313" key="12">
    <source>
        <dbReference type="EMBL" id="CAH3170885.1"/>
    </source>
</evidence>
<dbReference type="PROSITE" id="PS00067">
    <property type="entry name" value="3HCDH"/>
    <property type="match status" value="1"/>
</dbReference>
<evidence type="ECO:0000259" key="10">
    <source>
        <dbReference type="Pfam" id="PF00725"/>
    </source>
</evidence>
<name>A0ABN8R0F3_9CNID</name>
<feature type="domain" description="3-hydroxyacyl-CoA dehydrogenase NAD binding" evidence="11">
    <location>
        <begin position="203"/>
        <end position="244"/>
    </location>
</feature>
<evidence type="ECO:0000256" key="6">
    <source>
        <dbReference type="ARBA" id="ARBA00023002"/>
    </source>
</evidence>
<dbReference type="Gene3D" id="1.10.1040.10">
    <property type="entry name" value="N-(1-d-carboxylethyl)-l-norvaline Dehydrogenase, domain 2"/>
    <property type="match status" value="1"/>
</dbReference>
<dbReference type="InterPro" id="IPR006180">
    <property type="entry name" value="3-OHacyl-CoA_DH_CS"/>
</dbReference>
<evidence type="ECO:0000313" key="13">
    <source>
        <dbReference type="Proteomes" id="UP001159427"/>
    </source>
</evidence>
<dbReference type="Pfam" id="PF02737">
    <property type="entry name" value="3HCDH_N"/>
    <property type="match status" value="2"/>
</dbReference>
<dbReference type="Proteomes" id="UP001159427">
    <property type="component" value="Unassembled WGS sequence"/>
</dbReference>